<dbReference type="KEGG" id="mff:MFFC18_38580"/>
<gene>
    <name evidence="8" type="ORF">MFFC18_38580</name>
</gene>
<dbReference type="PANTHER" id="PTHR34184">
    <property type="entry name" value="UPF0718 PROTEIN YCGR"/>
    <property type="match status" value="1"/>
</dbReference>
<keyword evidence="9" id="KW-1185">Reference proteome</keyword>
<name>A0A5B9PNX5_9BACT</name>
<keyword evidence="5 7" id="KW-1133">Transmembrane helix</keyword>
<feature type="transmembrane region" description="Helical" evidence="7">
    <location>
        <begin position="227"/>
        <end position="243"/>
    </location>
</feature>
<dbReference type="AlphaFoldDB" id="A0A5B9PNX5"/>
<keyword evidence="6 7" id="KW-0472">Membrane</keyword>
<feature type="transmembrane region" description="Helical" evidence="7">
    <location>
        <begin position="40"/>
        <end position="58"/>
    </location>
</feature>
<dbReference type="Proteomes" id="UP000322214">
    <property type="component" value="Chromosome"/>
</dbReference>
<accession>A0A5B9PNX5</accession>
<evidence type="ECO:0000313" key="8">
    <source>
        <dbReference type="EMBL" id="QEG23953.1"/>
    </source>
</evidence>
<evidence type="ECO:0000256" key="3">
    <source>
        <dbReference type="ARBA" id="ARBA00022475"/>
    </source>
</evidence>
<dbReference type="EMBL" id="CP042912">
    <property type="protein sequence ID" value="QEG23953.1"/>
    <property type="molecule type" value="Genomic_DNA"/>
</dbReference>
<evidence type="ECO:0000256" key="4">
    <source>
        <dbReference type="ARBA" id="ARBA00022692"/>
    </source>
</evidence>
<dbReference type="STRING" id="980251.GCA_001642875_04243"/>
<organism evidence="8 9">
    <name type="scientific">Mariniblastus fucicola</name>
    <dbReference type="NCBI Taxonomy" id="980251"/>
    <lineage>
        <taxon>Bacteria</taxon>
        <taxon>Pseudomonadati</taxon>
        <taxon>Planctomycetota</taxon>
        <taxon>Planctomycetia</taxon>
        <taxon>Pirellulales</taxon>
        <taxon>Pirellulaceae</taxon>
        <taxon>Mariniblastus</taxon>
    </lineage>
</organism>
<dbReference type="InterPro" id="IPR005524">
    <property type="entry name" value="DUF318"/>
</dbReference>
<evidence type="ECO:0000256" key="5">
    <source>
        <dbReference type="ARBA" id="ARBA00022989"/>
    </source>
</evidence>
<keyword evidence="3" id="KW-1003">Cell membrane</keyword>
<reference evidence="8 9" key="1">
    <citation type="submission" date="2019-08" db="EMBL/GenBank/DDBJ databases">
        <title>Deep-cultivation of Planctomycetes and their phenomic and genomic characterization uncovers novel biology.</title>
        <authorList>
            <person name="Wiegand S."/>
            <person name="Jogler M."/>
            <person name="Boedeker C."/>
            <person name="Pinto D."/>
            <person name="Vollmers J."/>
            <person name="Rivas-Marin E."/>
            <person name="Kohn T."/>
            <person name="Peeters S.H."/>
            <person name="Heuer A."/>
            <person name="Rast P."/>
            <person name="Oberbeckmann S."/>
            <person name="Bunk B."/>
            <person name="Jeske O."/>
            <person name="Meyerdierks A."/>
            <person name="Storesund J.E."/>
            <person name="Kallscheuer N."/>
            <person name="Luecker S."/>
            <person name="Lage O.M."/>
            <person name="Pohl T."/>
            <person name="Merkel B.J."/>
            <person name="Hornburger P."/>
            <person name="Mueller R.-W."/>
            <person name="Bruemmer F."/>
            <person name="Labrenz M."/>
            <person name="Spormann A.M."/>
            <person name="Op den Camp H."/>
            <person name="Overmann J."/>
            <person name="Amann R."/>
            <person name="Jetten M.S.M."/>
            <person name="Mascher T."/>
            <person name="Medema M.H."/>
            <person name="Devos D.P."/>
            <person name="Kaster A.-K."/>
            <person name="Ovreas L."/>
            <person name="Rohde M."/>
            <person name="Galperin M.Y."/>
            <person name="Jogler C."/>
        </authorList>
    </citation>
    <scope>NUCLEOTIDE SEQUENCE [LARGE SCALE GENOMIC DNA]</scope>
    <source>
        <strain evidence="8 9">FC18</strain>
    </source>
</reference>
<feature type="transmembrane region" description="Helical" evidence="7">
    <location>
        <begin position="139"/>
        <end position="158"/>
    </location>
</feature>
<dbReference type="Pfam" id="PF03773">
    <property type="entry name" value="ArsP_1"/>
    <property type="match status" value="1"/>
</dbReference>
<dbReference type="GO" id="GO:0005886">
    <property type="term" value="C:plasma membrane"/>
    <property type="evidence" value="ECO:0007669"/>
    <property type="project" value="UniProtKB-SubCell"/>
</dbReference>
<protein>
    <submittedName>
        <fullName evidence="8">Putative permease</fullName>
    </submittedName>
</protein>
<keyword evidence="4 7" id="KW-0812">Transmembrane</keyword>
<evidence type="ECO:0000256" key="1">
    <source>
        <dbReference type="ARBA" id="ARBA00004651"/>
    </source>
</evidence>
<feature type="transmembrane region" description="Helical" evidence="7">
    <location>
        <begin position="112"/>
        <end position="132"/>
    </location>
</feature>
<feature type="transmembrane region" description="Helical" evidence="7">
    <location>
        <begin position="197"/>
        <end position="215"/>
    </location>
</feature>
<evidence type="ECO:0000256" key="7">
    <source>
        <dbReference type="SAM" id="Phobius"/>
    </source>
</evidence>
<evidence type="ECO:0000313" key="9">
    <source>
        <dbReference type="Proteomes" id="UP000322214"/>
    </source>
</evidence>
<sequence>MVSVASGLTDTELNAELFRNRRIAMLEYYLFGGGLRLGQIIIYSSLWLVIGFIVAGIFRNMLGPAKVRKLFGEGTKRGIFTGWLIGMLLPVCSLGAIPIVRELYRSKVKGGTIIAFGLTAPLFNPMSILYGLTLSDPIAILSFSLCALVIVGLLGILWDRFYPDTVEEFPDVKMPAPGIKRIAAVFYSAVRDATGSTLIYVLIGIACSVLTAVSFEKGHLQYGVEQDNVLAPVLVAAVALPIYSTPLLAMSQVGGMFQHGNSIGGAFALLILGAGANIGLLVWFNVTYGWKRSLAFLTLLFVTTIALAYAIDKPLTPKGITPAGHSHAFDVYTHPFNKSQSDIGRIWRTQLSEFWRVNELGGTWILGGFLLAGIVIRCCGTARVESWLYSESPAPERKYDFDVPGWVLGGTTVSGLIAASVVGCYFYYPSPEQLLPDLSTINTECVLSAKNQQWEAAEKWIPYADDLSRRLEVGVFLRNGSVDEFKTAKAKTYRDKLDKLKELVEQREGENIEAYAMDLSKSYQRLSRAFKDEAE</sequence>
<evidence type="ECO:0000256" key="2">
    <source>
        <dbReference type="ARBA" id="ARBA00006386"/>
    </source>
</evidence>
<feature type="transmembrane region" description="Helical" evidence="7">
    <location>
        <begin position="405"/>
        <end position="428"/>
    </location>
</feature>
<comment type="subcellular location">
    <subcellularLocation>
        <location evidence="1">Cell membrane</location>
        <topology evidence="1">Multi-pass membrane protein</topology>
    </subcellularLocation>
</comment>
<evidence type="ECO:0000256" key="6">
    <source>
        <dbReference type="ARBA" id="ARBA00023136"/>
    </source>
</evidence>
<dbReference type="InterPro" id="IPR052923">
    <property type="entry name" value="UPF0718"/>
</dbReference>
<feature type="transmembrane region" description="Helical" evidence="7">
    <location>
        <begin position="79"/>
        <end position="100"/>
    </location>
</feature>
<dbReference type="PANTHER" id="PTHR34184:SF4">
    <property type="entry name" value="UPF0718 PROTEIN YCGR"/>
    <property type="match status" value="1"/>
</dbReference>
<feature type="transmembrane region" description="Helical" evidence="7">
    <location>
        <begin position="293"/>
        <end position="311"/>
    </location>
</feature>
<comment type="similarity">
    <text evidence="2">Belongs to the UPF0718 family.</text>
</comment>
<proteinExistence type="inferred from homology"/>
<feature type="transmembrane region" description="Helical" evidence="7">
    <location>
        <begin position="263"/>
        <end position="286"/>
    </location>
</feature>
<feature type="transmembrane region" description="Helical" evidence="7">
    <location>
        <begin position="364"/>
        <end position="384"/>
    </location>
</feature>